<comment type="caution">
    <text evidence="2">The sequence shown here is derived from an EMBL/GenBank/DDBJ whole genome shotgun (WGS) entry which is preliminary data.</text>
</comment>
<keyword evidence="3" id="KW-1185">Reference proteome</keyword>
<organism evidence="2 3">
    <name type="scientific">Nocardia tenerifensis</name>
    <dbReference type="NCBI Taxonomy" id="228006"/>
    <lineage>
        <taxon>Bacteria</taxon>
        <taxon>Bacillati</taxon>
        <taxon>Actinomycetota</taxon>
        <taxon>Actinomycetes</taxon>
        <taxon>Mycobacteriales</taxon>
        <taxon>Nocardiaceae</taxon>
        <taxon>Nocardia</taxon>
    </lineage>
</organism>
<evidence type="ECO:0000313" key="3">
    <source>
        <dbReference type="Proteomes" id="UP000247569"/>
    </source>
</evidence>
<dbReference type="EMBL" id="QJKF01000019">
    <property type="protein sequence ID" value="PXX56454.1"/>
    <property type="molecule type" value="Genomic_DNA"/>
</dbReference>
<dbReference type="OrthoDB" id="4751721at2"/>
<name>A0A318KCU5_9NOCA</name>
<keyword evidence="1" id="KW-0732">Signal</keyword>
<feature type="signal peptide" evidence="1">
    <location>
        <begin position="1"/>
        <end position="26"/>
    </location>
</feature>
<proteinExistence type="predicted"/>
<dbReference type="AlphaFoldDB" id="A0A318KCU5"/>
<gene>
    <name evidence="2" type="ORF">DFR70_1196</name>
</gene>
<dbReference type="InterPro" id="IPR022236">
    <property type="entry name" value="DUF3761"/>
</dbReference>
<reference evidence="2 3" key="1">
    <citation type="submission" date="2018-05" db="EMBL/GenBank/DDBJ databases">
        <title>Genomic Encyclopedia of Type Strains, Phase IV (KMG-IV): sequencing the most valuable type-strain genomes for metagenomic binning, comparative biology and taxonomic classification.</title>
        <authorList>
            <person name="Goeker M."/>
        </authorList>
    </citation>
    <scope>NUCLEOTIDE SEQUENCE [LARGE SCALE GENOMIC DNA]</scope>
    <source>
        <strain evidence="2 3">DSM 44704</strain>
    </source>
</reference>
<dbReference type="RefSeq" id="WP_040734085.1">
    <property type="nucleotide sequence ID" value="NZ_QJKF01000019.1"/>
</dbReference>
<protein>
    <submittedName>
        <fullName evidence="2">Uncharacterized protein DUF3761</fullName>
    </submittedName>
</protein>
<feature type="chain" id="PRO_5016238413" evidence="1">
    <location>
        <begin position="27"/>
        <end position="94"/>
    </location>
</feature>
<dbReference type="Pfam" id="PF12587">
    <property type="entry name" value="DUF3761"/>
    <property type="match status" value="1"/>
</dbReference>
<dbReference type="Proteomes" id="UP000247569">
    <property type="component" value="Unassembled WGS sequence"/>
</dbReference>
<accession>A0A318KCU5</accession>
<evidence type="ECO:0000313" key="2">
    <source>
        <dbReference type="EMBL" id="PXX56454.1"/>
    </source>
</evidence>
<evidence type="ECO:0000256" key="1">
    <source>
        <dbReference type="SAM" id="SignalP"/>
    </source>
</evidence>
<sequence length="94" mass="9746">MRTRALLAAFAAVAGIAALISAPASATPILHAACPSGQYENIDQRCVPRPREAVTPPVGATARCVDGAYSYSRHRSGSCSGHKGVAEWLVDLPS</sequence>